<dbReference type="InterPro" id="IPR004088">
    <property type="entry name" value="KH_dom_type_1"/>
</dbReference>
<gene>
    <name evidence="5" type="ORF">HPB48_008716</name>
</gene>
<evidence type="ECO:0000313" key="6">
    <source>
        <dbReference type="Proteomes" id="UP000821853"/>
    </source>
</evidence>
<evidence type="ECO:0000256" key="3">
    <source>
        <dbReference type="SAM" id="Phobius"/>
    </source>
</evidence>
<dbReference type="VEuPathDB" id="VectorBase:HLOH_043993"/>
<feature type="transmembrane region" description="Helical" evidence="3">
    <location>
        <begin position="7"/>
        <end position="29"/>
    </location>
</feature>
<keyword evidence="2" id="KW-0694">RNA-binding</keyword>
<feature type="domain" description="K Homology" evidence="4">
    <location>
        <begin position="46"/>
        <end position="117"/>
    </location>
</feature>
<dbReference type="PROSITE" id="PS50084">
    <property type="entry name" value="KH_TYPE_1"/>
    <property type="match status" value="2"/>
</dbReference>
<dbReference type="GO" id="GO:0010468">
    <property type="term" value="P:regulation of gene expression"/>
    <property type="evidence" value="ECO:0007669"/>
    <property type="project" value="UniProtKB-ARBA"/>
</dbReference>
<feature type="domain" description="K Homology" evidence="4">
    <location>
        <begin position="121"/>
        <end position="194"/>
    </location>
</feature>
<dbReference type="Pfam" id="PF00013">
    <property type="entry name" value="KH_1"/>
    <property type="match status" value="2"/>
</dbReference>
<dbReference type="OrthoDB" id="9995375at2759"/>
<dbReference type="SMART" id="SM00322">
    <property type="entry name" value="KH"/>
    <property type="match status" value="2"/>
</dbReference>
<dbReference type="GO" id="GO:0003723">
    <property type="term" value="F:RNA binding"/>
    <property type="evidence" value="ECO:0007669"/>
    <property type="project" value="UniProtKB-UniRule"/>
</dbReference>
<evidence type="ECO:0000313" key="5">
    <source>
        <dbReference type="EMBL" id="KAH9381474.1"/>
    </source>
</evidence>
<keyword evidence="3" id="KW-0472">Membrane</keyword>
<dbReference type="EMBL" id="JABSTR010000011">
    <property type="protein sequence ID" value="KAH9381474.1"/>
    <property type="molecule type" value="Genomic_DNA"/>
</dbReference>
<keyword evidence="1" id="KW-0677">Repeat</keyword>
<comment type="caution">
    <text evidence="5">The sequence shown here is derived from an EMBL/GenBank/DDBJ whole genome shotgun (WGS) entry which is preliminary data.</text>
</comment>
<evidence type="ECO:0000256" key="2">
    <source>
        <dbReference type="PROSITE-ProRule" id="PRU00117"/>
    </source>
</evidence>
<evidence type="ECO:0000256" key="1">
    <source>
        <dbReference type="ARBA" id="ARBA00022737"/>
    </source>
</evidence>
<dbReference type="Gene3D" id="3.30.1370.10">
    <property type="entry name" value="K Homology domain, type 1"/>
    <property type="match status" value="2"/>
</dbReference>
<keyword evidence="3" id="KW-0812">Transmembrane</keyword>
<dbReference type="PANTHER" id="PTHR10288">
    <property type="entry name" value="KH DOMAIN CONTAINING RNA BINDING PROTEIN"/>
    <property type="match status" value="1"/>
</dbReference>
<dbReference type="SUPFAM" id="SSF54791">
    <property type="entry name" value="Eukaryotic type KH-domain (KH-domain type I)"/>
    <property type="match status" value="2"/>
</dbReference>
<accession>A0A9J6H182</accession>
<dbReference type="Proteomes" id="UP000821853">
    <property type="component" value="Chromosome 9"/>
</dbReference>
<keyword evidence="6" id="KW-1185">Reference proteome</keyword>
<name>A0A9J6H182_HAELO</name>
<dbReference type="AlphaFoldDB" id="A0A9J6H182"/>
<protein>
    <recommendedName>
        <fullName evidence="4">K Homology domain-containing protein</fullName>
    </recommendedName>
</protein>
<keyword evidence="3" id="KW-1133">Transmembrane helix</keyword>
<evidence type="ECO:0000259" key="4">
    <source>
        <dbReference type="SMART" id="SM00322"/>
    </source>
</evidence>
<proteinExistence type="predicted"/>
<sequence>MDSKLKTIALWAGLGAGVTVSSILFYLLLRQEEEYEVKRRKTETTDHVVIKVTVPRAAVGGVIGRQGGNIKQLQEKTSTKINFDRPATAEECDRVCTIRGTPTDVKVAEELMKQCIEEQMSVITETVFVPGKACGRIIGRNGDTIRGMCRVSGAKILVDRIGNERDNTNLKSVSITGTKEQIKMAISMIDEKLAEEQAFQEKMAAASAGKAALYRTRPMAIKGGPSSLTR</sequence>
<dbReference type="OMA" id="GNERDNT"/>
<organism evidence="5 6">
    <name type="scientific">Haemaphysalis longicornis</name>
    <name type="common">Bush tick</name>
    <dbReference type="NCBI Taxonomy" id="44386"/>
    <lineage>
        <taxon>Eukaryota</taxon>
        <taxon>Metazoa</taxon>
        <taxon>Ecdysozoa</taxon>
        <taxon>Arthropoda</taxon>
        <taxon>Chelicerata</taxon>
        <taxon>Arachnida</taxon>
        <taxon>Acari</taxon>
        <taxon>Parasitiformes</taxon>
        <taxon>Ixodida</taxon>
        <taxon>Ixodoidea</taxon>
        <taxon>Ixodidae</taxon>
        <taxon>Haemaphysalinae</taxon>
        <taxon>Haemaphysalis</taxon>
    </lineage>
</organism>
<dbReference type="InterPro" id="IPR004087">
    <property type="entry name" value="KH_dom"/>
</dbReference>
<dbReference type="InterPro" id="IPR036612">
    <property type="entry name" value="KH_dom_type_1_sf"/>
</dbReference>
<reference evidence="5 6" key="1">
    <citation type="journal article" date="2020" name="Cell">
        <title>Large-Scale Comparative Analyses of Tick Genomes Elucidate Their Genetic Diversity and Vector Capacities.</title>
        <authorList>
            <consortium name="Tick Genome and Microbiome Consortium (TIGMIC)"/>
            <person name="Jia N."/>
            <person name="Wang J."/>
            <person name="Shi W."/>
            <person name="Du L."/>
            <person name="Sun Y."/>
            <person name="Zhan W."/>
            <person name="Jiang J.F."/>
            <person name="Wang Q."/>
            <person name="Zhang B."/>
            <person name="Ji P."/>
            <person name="Bell-Sakyi L."/>
            <person name="Cui X.M."/>
            <person name="Yuan T.T."/>
            <person name="Jiang B.G."/>
            <person name="Yang W.F."/>
            <person name="Lam T.T."/>
            <person name="Chang Q.C."/>
            <person name="Ding S.J."/>
            <person name="Wang X.J."/>
            <person name="Zhu J.G."/>
            <person name="Ruan X.D."/>
            <person name="Zhao L."/>
            <person name="Wei J.T."/>
            <person name="Ye R.Z."/>
            <person name="Que T.C."/>
            <person name="Du C.H."/>
            <person name="Zhou Y.H."/>
            <person name="Cheng J.X."/>
            <person name="Dai P.F."/>
            <person name="Guo W.B."/>
            <person name="Han X.H."/>
            <person name="Huang E.J."/>
            <person name="Li L.F."/>
            <person name="Wei W."/>
            <person name="Gao Y.C."/>
            <person name="Liu J.Z."/>
            <person name="Shao H.Z."/>
            <person name="Wang X."/>
            <person name="Wang C.C."/>
            <person name="Yang T.C."/>
            <person name="Huo Q.B."/>
            <person name="Li W."/>
            <person name="Chen H.Y."/>
            <person name="Chen S.E."/>
            <person name="Zhou L.G."/>
            <person name="Ni X.B."/>
            <person name="Tian J.H."/>
            <person name="Sheng Y."/>
            <person name="Liu T."/>
            <person name="Pan Y.S."/>
            <person name="Xia L.Y."/>
            <person name="Li J."/>
            <person name="Zhao F."/>
            <person name="Cao W.C."/>
        </authorList>
    </citation>
    <scope>NUCLEOTIDE SEQUENCE [LARGE SCALE GENOMIC DNA]</scope>
    <source>
        <strain evidence="5">HaeL-2018</strain>
    </source>
</reference>